<proteinExistence type="predicted"/>
<accession>A0AAD6W0P3</accession>
<dbReference type="AlphaFoldDB" id="A0AAD6W0P3"/>
<dbReference type="Proteomes" id="UP001164929">
    <property type="component" value="Chromosome 6"/>
</dbReference>
<feature type="chain" id="PRO_5042007942" description="Defensin-like protein" evidence="1">
    <location>
        <begin position="31"/>
        <end position="98"/>
    </location>
</feature>
<reference evidence="2" key="1">
    <citation type="journal article" date="2023" name="Mol. Ecol. Resour.">
        <title>Chromosome-level genome assembly of a triploid poplar Populus alba 'Berolinensis'.</title>
        <authorList>
            <person name="Chen S."/>
            <person name="Yu Y."/>
            <person name="Wang X."/>
            <person name="Wang S."/>
            <person name="Zhang T."/>
            <person name="Zhou Y."/>
            <person name="He R."/>
            <person name="Meng N."/>
            <person name="Wang Y."/>
            <person name="Liu W."/>
            <person name="Liu Z."/>
            <person name="Liu J."/>
            <person name="Guo Q."/>
            <person name="Huang H."/>
            <person name="Sederoff R.R."/>
            <person name="Wang G."/>
            <person name="Qu G."/>
            <person name="Chen S."/>
        </authorList>
    </citation>
    <scope>NUCLEOTIDE SEQUENCE</scope>
    <source>
        <strain evidence="2">SC-2020</strain>
    </source>
</reference>
<feature type="signal peptide" evidence="1">
    <location>
        <begin position="1"/>
        <end position="30"/>
    </location>
</feature>
<evidence type="ECO:0008006" key="4">
    <source>
        <dbReference type="Google" id="ProtNLM"/>
    </source>
</evidence>
<dbReference type="EMBL" id="JAQIZT010000006">
    <property type="protein sequence ID" value="KAJ6994803.1"/>
    <property type="molecule type" value="Genomic_DNA"/>
</dbReference>
<organism evidence="2 3">
    <name type="scientific">Populus alba x Populus x berolinensis</name>
    <dbReference type="NCBI Taxonomy" id="444605"/>
    <lineage>
        <taxon>Eukaryota</taxon>
        <taxon>Viridiplantae</taxon>
        <taxon>Streptophyta</taxon>
        <taxon>Embryophyta</taxon>
        <taxon>Tracheophyta</taxon>
        <taxon>Spermatophyta</taxon>
        <taxon>Magnoliopsida</taxon>
        <taxon>eudicotyledons</taxon>
        <taxon>Gunneridae</taxon>
        <taxon>Pentapetalae</taxon>
        <taxon>rosids</taxon>
        <taxon>fabids</taxon>
        <taxon>Malpighiales</taxon>
        <taxon>Salicaceae</taxon>
        <taxon>Saliceae</taxon>
        <taxon>Populus</taxon>
    </lineage>
</organism>
<name>A0AAD6W0P3_9ROSI</name>
<evidence type="ECO:0000313" key="3">
    <source>
        <dbReference type="Proteomes" id="UP001164929"/>
    </source>
</evidence>
<gene>
    <name evidence="2" type="ORF">NC653_017563</name>
</gene>
<evidence type="ECO:0000256" key="1">
    <source>
        <dbReference type="SAM" id="SignalP"/>
    </source>
</evidence>
<keyword evidence="3" id="KW-1185">Reference proteome</keyword>
<comment type="caution">
    <text evidence="2">The sequence shown here is derived from an EMBL/GenBank/DDBJ whole genome shotgun (WGS) entry which is preliminary data.</text>
</comment>
<keyword evidence="1" id="KW-0732">Signal</keyword>
<evidence type="ECO:0000313" key="2">
    <source>
        <dbReference type="EMBL" id="KAJ6994803.1"/>
    </source>
</evidence>
<protein>
    <recommendedName>
        <fullName evidence="4">Defensin-like protein</fullName>
    </recommendedName>
</protein>
<sequence length="98" mass="10764">MVKMIPSYCFPQLFLLALVFGTVMISTAEGRCSENVGGCASPQQSNKTCKETFGLYLSGCRDEECNVTCYNRHPGIQQGHGSCISVPPYLSCRCAYYC</sequence>